<feature type="domain" description="HTH merR-type" evidence="6">
    <location>
        <begin position="22"/>
        <end position="91"/>
    </location>
</feature>
<keyword evidence="1" id="KW-0678">Repressor</keyword>
<dbReference type="Pfam" id="PF10069">
    <property type="entry name" value="DICT"/>
    <property type="match status" value="1"/>
</dbReference>
<keyword evidence="4" id="KW-0804">Transcription</keyword>
<dbReference type="SMART" id="SM00422">
    <property type="entry name" value="HTH_MERR"/>
    <property type="match status" value="1"/>
</dbReference>
<dbReference type="SUPFAM" id="SSF46955">
    <property type="entry name" value="Putative DNA-binding domain"/>
    <property type="match status" value="1"/>
</dbReference>
<evidence type="ECO:0000256" key="1">
    <source>
        <dbReference type="ARBA" id="ARBA00022491"/>
    </source>
</evidence>
<dbReference type="EMBL" id="JBEGDP010000022">
    <property type="protein sequence ID" value="MEQ7848811.1"/>
    <property type="molecule type" value="Genomic_DNA"/>
</dbReference>
<evidence type="ECO:0000256" key="4">
    <source>
        <dbReference type="ARBA" id="ARBA00023163"/>
    </source>
</evidence>
<sequence length="315" mass="34015">MSGQAGGAPASSLPPGSAHGAGLSVSDLAERTGVAAATLRAWESRYGFPVPERRPSGHRRYAEADVHAVEGVLARRESGLTLSAAIEEVRREREAEEGPRGTSARPQSVFATVRAGHPHIPVQRLGKSTLLALSWAIEDEFCAVADRPHLFAAFQQAQHYRAAERRWGELARLSRSAWVYADFPDHGAEPDGPDVRLLDGPTRVTLDQRSPLLREWALVCDSQELPALLSAWELPGQDRVPDRQRMFECVLSFEPSAVRAASRCFLDAAGDAGVGSAAPVLRELDSTALADPTDLASVSTLVARLLGYVDRLSSR</sequence>
<dbReference type="InterPro" id="IPR047057">
    <property type="entry name" value="MerR_fam"/>
</dbReference>
<evidence type="ECO:0000313" key="8">
    <source>
        <dbReference type="Proteomes" id="UP001482520"/>
    </source>
</evidence>
<dbReference type="PROSITE" id="PS50937">
    <property type="entry name" value="HTH_MERR_2"/>
    <property type="match status" value="1"/>
</dbReference>
<gene>
    <name evidence="7" type="ORF">V6R90_16130</name>
</gene>
<proteinExistence type="predicted"/>
<dbReference type="InterPro" id="IPR019278">
    <property type="entry name" value="DICT_dom"/>
</dbReference>
<keyword evidence="2" id="KW-0805">Transcription regulation</keyword>
<keyword evidence="3" id="KW-0238">DNA-binding</keyword>
<comment type="caution">
    <text evidence="7">The sequence shown here is derived from an EMBL/GenBank/DDBJ whole genome shotgun (WGS) entry which is preliminary data.</text>
</comment>
<feature type="region of interest" description="Disordered" evidence="5">
    <location>
        <begin position="1"/>
        <end position="23"/>
    </location>
</feature>
<evidence type="ECO:0000256" key="2">
    <source>
        <dbReference type="ARBA" id="ARBA00023015"/>
    </source>
</evidence>
<dbReference type="PANTHER" id="PTHR30204:SF69">
    <property type="entry name" value="MERR-FAMILY TRANSCRIPTIONAL REGULATOR"/>
    <property type="match status" value="1"/>
</dbReference>
<evidence type="ECO:0000313" key="7">
    <source>
        <dbReference type="EMBL" id="MEQ7848811.1"/>
    </source>
</evidence>
<dbReference type="Pfam" id="PF13411">
    <property type="entry name" value="MerR_1"/>
    <property type="match status" value="1"/>
</dbReference>
<organism evidence="7 8">
    <name type="scientific">Nocardioides kribbensis</name>
    <dbReference type="NCBI Taxonomy" id="305517"/>
    <lineage>
        <taxon>Bacteria</taxon>
        <taxon>Bacillati</taxon>
        <taxon>Actinomycetota</taxon>
        <taxon>Actinomycetes</taxon>
        <taxon>Propionibacteriales</taxon>
        <taxon>Nocardioidaceae</taxon>
        <taxon>Nocardioides</taxon>
    </lineage>
</organism>
<dbReference type="Gene3D" id="1.10.1660.10">
    <property type="match status" value="1"/>
</dbReference>
<dbReference type="RefSeq" id="WP_193665442.1">
    <property type="nucleotide sequence ID" value="NZ_BAAAMM010000004.1"/>
</dbReference>
<evidence type="ECO:0000256" key="3">
    <source>
        <dbReference type="ARBA" id="ARBA00023125"/>
    </source>
</evidence>
<name>A0ABV1P223_9ACTN</name>
<evidence type="ECO:0000259" key="6">
    <source>
        <dbReference type="PROSITE" id="PS50937"/>
    </source>
</evidence>
<dbReference type="Proteomes" id="UP001482520">
    <property type="component" value="Unassembled WGS sequence"/>
</dbReference>
<evidence type="ECO:0000256" key="5">
    <source>
        <dbReference type="SAM" id="MobiDB-lite"/>
    </source>
</evidence>
<reference evidence="7 8" key="1">
    <citation type="submission" date="2024-02" db="EMBL/GenBank/DDBJ databases">
        <title>Full genome sequence of Nocardioides kribbensis.</title>
        <authorList>
            <person name="Poletto B.L."/>
            <person name="Silva G."/>
            <person name="Galante D."/>
            <person name="Campos K.R."/>
            <person name="Santos M.B.N."/>
            <person name="Sacchi C.T."/>
        </authorList>
    </citation>
    <scope>NUCLEOTIDE SEQUENCE [LARGE SCALE GENOMIC DNA]</scope>
    <source>
        <strain evidence="7 8">O4R</strain>
    </source>
</reference>
<dbReference type="InterPro" id="IPR000551">
    <property type="entry name" value="MerR-type_HTH_dom"/>
</dbReference>
<dbReference type="PANTHER" id="PTHR30204">
    <property type="entry name" value="REDOX-CYCLING DRUG-SENSING TRANSCRIPTIONAL ACTIVATOR SOXR"/>
    <property type="match status" value="1"/>
</dbReference>
<keyword evidence="8" id="KW-1185">Reference proteome</keyword>
<accession>A0ABV1P223</accession>
<protein>
    <submittedName>
        <fullName evidence="7">DICT sensory domain-containing protein</fullName>
    </submittedName>
</protein>
<dbReference type="InterPro" id="IPR009061">
    <property type="entry name" value="DNA-bd_dom_put_sf"/>
</dbReference>